<keyword evidence="2" id="KW-0012">Acyltransferase</keyword>
<name>A0A6J4PH14_9ACTN</name>
<protein>
    <submittedName>
        <fullName evidence="2">Citrate synthase (Si)</fullName>
        <ecNumber evidence="2">2.3.3.1</ecNumber>
    </submittedName>
</protein>
<dbReference type="GO" id="GO:0036440">
    <property type="term" value="F:citrate synthase activity"/>
    <property type="evidence" value="ECO:0007669"/>
    <property type="project" value="UniProtKB-EC"/>
</dbReference>
<keyword evidence="2" id="KW-0808">Transferase</keyword>
<feature type="non-terminal residue" evidence="2">
    <location>
        <position position="1"/>
    </location>
</feature>
<feature type="compositionally biased region" description="Basic residues" evidence="1">
    <location>
        <begin position="294"/>
        <end position="309"/>
    </location>
</feature>
<feature type="compositionally biased region" description="Basic and acidic residues" evidence="1">
    <location>
        <begin position="38"/>
        <end position="60"/>
    </location>
</feature>
<feature type="compositionally biased region" description="Basic and acidic residues" evidence="1">
    <location>
        <begin position="144"/>
        <end position="162"/>
    </location>
</feature>
<dbReference type="EC" id="2.3.3.1" evidence="2"/>
<feature type="compositionally biased region" description="Basic and acidic residues" evidence="1">
    <location>
        <begin position="120"/>
        <end position="135"/>
    </location>
</feature>
<proteinExistence type="predicted"/>
<feature type="region of interest" description="Disordered" evidence="1">
    <location>
        <begin position="222"/>
        <end position="361"/>
    </location>
</feature>
<organism evidence="2">
    <name type="scientific">uncultured Nocardioides sp</name>
    <dbReference type="NCBI Taxonomy" id="198441"/>
    <lineage>
        <taxon>Bacteria</taxon>
        <taxon>Bacillati</taxon>
        <taxon>Actinomycetota</taxon>
        <taxon>Actinomycetes</taxon>
        <taxon>Propionibacteriales</taxon>
        <taxon>Nocardioidaceae</taxon>
        <taxon>Nocardioides</taxon>
        <taxon>environmental samples</taxon>
    </lineage>
</organism>
<feature type="non-terminal residue" evidence="2">
    <location>
        <position position="443"/>
    </location>
</feature>
<feature type="compositionally biased region" description="Basic residues" evidence="1">
    <location>
        <begin position="1"/>
        <end position="37"/>
    </location>
</feature>
<gene>
    <name evidence="2" type="ORF">AVDCRST_MAG06-3198</name>
</gene>
<evidence type="ECO:0000256" key="1">
    <source>
        <dbReference type="SAM" id="MobiDB-lite"/>
    </source>
</evidence>
<feature type="region of interest" description="Disordered" evidence="1">
    <location>
        <begin position="1"/>
        <end position="189"/>
    </location>
</feature>
<reference evidence="2" key="1">
    <citation type="submission" date="2020-02" db="EMBL/GenBank/DDBJ databases">
        <authorList>
            <person name="Meier V. D."/>
        </authorList>
    </citation>
    <scope>NUCLEOTIDE SEQUENCE</scope>
    <source>
        <strain evidence="2">AVDCRST_MAG06</strain>
    </source>
</reference>
<feature type="compositionally biased region" description="Basic and acidic residues" evidence="1">
    <location>
        <begin position="171"/>
        <end position="187"/>
    </location>
</feature>
<evidence type="ECO:0000313" key="2">
    <source>
        <dbReference type="EMBL" id="CAA9415920.1"/>
    </source>
</evidence>
<dbReference type="AlphaFoldDB" id="A0A6J4PH14"/>
<accession>A0A6J4PH14</accession>
<dbReference type="EMBL" id="CADCUP010000212">
    <property type="protein sequence ID" value="CAA9415920.1"/>
    <property type="molecule type" value="Genomic_DNA"/>
</dbReference>
<sequence length="443" mass="50324">DRRNGHRRAGHRRRSNRFSHRPRQPHGPVLRHRHHRQHDQGRRPRPDPARRGARPRDVRPRLRQHRVVPQLGHLHRRRGGDPGVPRLPHRAARGEVELPRGRLPAHPRRPAQQGGVRRVGARDHLSHVRARERQVVHGGIPLRRPPDGHADGLHRRPVDVLPRRPQHQRRREPPPADRADDRQDADAGRLVVPPHAGQAVRLPRQRPELHRQLPLHAVQDERAAVRGRRAPGQGPRRALHPARRPRAERLHQRGPLGGLDAGRPLLRGLRRRGCALRPAARRRQRGRAADAAPHRHHQRDPGVHRGRQGRQREADGLRPPGLQELRPPRPHHQEGRRGRLRGHRHQPAPGHRAGAGEDRPRGRVLHQAQALPQRRLLLRPDLRGVPVPARDVHRALRHRAHPRLAGAVAGAGAGQGAEDRPAQADLHRRPHARLRARLGALGL</sequence>
<feature type="compositionally biased region" description="Basic residues" evidence="1">
    <location>
        <begin position="268"/>
        <end position="286"/>
    </location>
</feature>